<dbReference type="PROSITE" id="PS00455">
    <property type="entry name" value="AMP_BINDING"/>
    <property type="match status" value="1"/>
</dbReference>
<sequence>MAHNLADLFEHAADAYGDDRLAVVENDRRLTYTGLDEEANRWCSVLADLGVGAGDHVAVHLRNGVDCLALILGILKLRAVPISVNYRYSGAELRYLYDYSDACVLVFHREFGAAVAGAAEGLDSVRHTIAVDDGSGVEPLPAGALDARALLAAASPERPDVERSADDLFLVFTGGTTGKPKGVMWRQEDLWRSLGGGADYHTGEPVPDEFHQSRSGLAGDPMRYLILLPLIHTSGLMPSFTGLFAGGTMHYIPHFRADEALEEIESEKIQVAVVAGDAMVRPIIERLRECGADTSSMFMISSGAALFSPSVKSDLLGLRPDLMIMDAFGSSESGFGGLGVVTKADLDDGSLFTDHGPRIPRGTTLQLVDDFDEPLPDDSTEIGWIVKSGYQPSGYYKDPAKSAETFREVAGTMRVFTGDRGRYDGPATIIMLGRGSQVINSGGEKIFAEEVEAALKAVDGIVDAVVLGIPDERFGHRVGAVIEWAVGHDGRFDEVEASLRGSLAGFKVPAALWVVEKVERHPSSKTDYGWARKLVADRAPDHDRRTRRERGTDQDRRTDVEGASA</sequence>
<feature type="domain" description="AMP-dependent synthetase/ligase" evidence="2">
    <location>
        <begin position="9"/>
        <end position="391"/>
    </location>
</feature>
<organism evidence="4 5">
    <name type="scientific">Dietzia aurantiaca</name>
    <dbReference type="NCBI Taxonomy" id="983873"/>
    <lineage>
        <taxon>Bacteria</taxon>
        <taxon>Bacillati</taxon>
        <taxon>Actinomycetota</taxon>
        <taxon>Actinomycetes</taxon>
        <taxon>Mycobacteriales</taxon>
        <taxon>Dietziaceae</taxon>
        <taxon>Dietzia</taxon>
    </lineage>
</organism>
<gene>
    <name evidence="4" type="ORF">ACFO7U_03395</name>
</gene>
<dbReference type="Proteomes" id="UP001595836">
    <property type="component" value="Unassembled WGS sequence"/>
</dbReference>
<dbReference type="RefSeq" id="WP_344988394.1">
    <property type="nucleotide sequence ID" value="NZ_BAABCD010000005.1"/>
</dbReference>
<dbReference type="Gene3D" id="3.40.50.12780">
    <property type="entry name" value="N-terminal domain of ligase-like"/>
    <property type="match status" value="1"/>
</dbReference>
<dbReference type="SUPFAM" id="SSF56801">
    <property type="entry name" value="Acetyl-CoA synthetase-like"/>
    <property type="match status" value="1"/>
</dbReference>
<dbReference type="InterPro" id="IPR042099">
    <property type="entry name" value="ANL_N_sf"/>
</dbReference>
<protein>
    <submittedName>
        <fullName evidence="4">AMP-binding protein</fullName>
    </submittedName>
</protein>
<dbReference type="NCBIfam" id="NF005863">
    <property type="entry name" value="PRK07798.1"/>
    <property type="match status" value="1"/>
</dbReference>
<name>A0ABV9PL37_9ACTN</name>
<evidence type="ECO:0000256" key="1">
    <source>
        <dbReference type="SAM" id="MobiDB-lite"/>
    </source>
</evidence>
<dbReference type="InterPro" id="IPR020845">
    <property type="entry name" value="AMP-binding_CS"/>
</dbReference>
<dbReference type="Pfam" id="PF13193">
    <property type="entry name" value="AMP-binding_C"/>
    <property type="match status" value="1"/>
</dbReference>
<proteinExistence type="predicted"/>
<comment type="caution">
    <text evidence="4">The sequence shown here is derived from an EMBL/GenBank/DDBJ whole genome shotgun (WGS) entry which is preliminary data.</text>
</comment>
<dbReference type="InterPro" id="IPR000873">
    <property type="entry name" value="AMP-dep_synth/lig_dom"/>
</dbReference>
<reference evidence="5" key="1">
    <citation type="journal article" date="2019" name="Int. J. Syst. Evol. Microbiol.">
        <title>The Global Catalogue of Microorganisms (GCM) 10K type strain sequencing project: providing services to taxonomists for standard genome sequencing and annotation.</title>
        <authorList>
            <consortium name="The Broad Institute Genomics Platform"/>
            <consortium name="The Broad Institute Genome Sequencing Center for Infectious Disease"/>
            <person name="Wu L."/>
            <person name="Ma J."/>
        </authorList>
    </citation>
    <scope>NUCLEOTIDE SEQUENCE [LARGE SCALE GENOMIC DNA]</scope>
    <source>
        <strain evidence="5">JCM 11882</strain>
    </source>
</reference>
<dbReference type="PANTHER" id="PTHR43767">
    <property type="entry name" value="LONG-CHAIN-FATTY-ACID--COA LIGASE"/>
    <property type="match status" value="1"/>
</dbReference>
<dbReference type="Gene3D" id="3.30.300.30">
    <property type="match status" value="1"/>
</dbReference>
<dbReference type="InterPro" id="IPR045851">
    <property type="entry name" value="AMP-bd_C_sf"/>
</dbReference>
<accession>A0ABV9PL37</accession>
<dbReference type="InterPro" id="IPR050237">
    <property type="entry name" value="ATP-dep_AMP-bd_enzyme"/>
</dbReference>
<evidence type="ECO:0000313" key="5">
    <source>
        <dbReference type="Proteomes" id="UP001595836"/>
    </source>
</evidence>
<dbReference type="InterPro" id="IPR025110">
    <property type="entry name" value="AMP-bd_C"/>
</dbReference>
<feature type="domain" description="AMP-binding enzyme C-terminal" evidence="3">
    <location>
        <begin position="450"/>
        <end position="525"/>
    </location>
</feature>
<dbReference type="EMBL" id="JBHSHP010000008">
    <property type="protein sequence ID" value="MFC4753827.1"/>
    <property type="molecule type" value="Genomic_DNA"/>
</dbReference>
<dbReference type="PANTHER" id="PTHR43767:SF1">
    <property type="entry name" value="NONRIBOSOMAL PEPTIDE SYNTHASE PES1 (EUROFUNG)-RELATED"/>
    <property type="match status" value="1"/>
</dbReference>
<evidence type="ECO:0000313" key="4">
    <source>
        <dbReference type="EMBL" id="MFC4753827.1"/>
    </source>
</evidence>
<dbReference type="Pfam" id="PF00501">
    <property type="entry name" value="AMP-binding"/>
    <property type="match status" value="1"/>
</dbReference>
<evidence type="ECO:0000259" key="3">
    <source>
        <dbReference type="Pfam" id="PF13193"/>
    </source>
</evidence>
<keyword evidence="5" id="KW-1185">Reference proteome</keyword>
<evidence type="ECO:0000259" key="2">
    <source>
        <dbReference type="Pfam" id="PF00501"/>
    </source>
</evidence>
<feature type="region of interest" description="Disordered" evidence="1">
    <location>
        <begin position="539"/>
        <end position="565"/>
    </location>
</feature>